<dbReference type="Pfam" id="PF00440">
    <property type="entry name" value="TetR_N"/>
    <property type="match status" value="1"/>
</dbReference>
<dbReference type="Proteomes" id="UP000053557">
    <property type="component" value="Unassembled WGS sequence"/>
</dbReference>
<dbReference type="OrthoDB" id="268339at2"/>
<evidence type="ECO:0000256" key="3">
    <source>
        <dbReference type="SAM" id="MobiDB-lite"/>
    </source>
</evidence>
<reference evidence="5 6" key="1">
    <citation type="submission" date="2015-12" db="EMBL/GenBank/DDBJ databases">
        <title>Draft genome sequence of Acidibacillus ferrooxidans ITV001, isolated from a chalcopyrite acid mine drainage site in Brazil.</title>
        <authorList>
            <person name="Dall'Agnol H."/>
            <person name="Nancucheo I."/>
            <person name="Johnson B."/>
            <person name="Oliveira R."/>
            <person name="Leite L."/>
            <person name="Pylro V."/>
            <person name="Nunes G.L."/>
            <person name="Tzotzos G."/>
            <person name="Fernandes G.R."/>
            <person name="Dutra J."/>
            <person name="Orellana S.C."/>
            <person name="Oliveira G."/>
        </authorList>
    </citation>
    <scope>NUCLEOTIDE SEQUENCE [LARGE SCALE GENOMIC DNA]</scope>
    <source>
        <strain evidence="6">ITV01</strain>
    </source>
</reference>
<sequence length="226" mass="25193">MELDEHPAGEKAESRERKERGRKETRNKILQAAMDVFSEKGYNDTLVDDITRESSTSKGAFYFHFPSKKAIFEVLLDTLIDRLLAGANQAIDARHGAVEKIRAALSVVLSTLTRHEKATRLLFVEASGLGKTFDRQVHAAHRAIARFIAGHLEQAVENGSIEPIDCTLTAYAWLGAIHEVLLMRLLEKEARPLADLVDPLCDLLVKSLQPTSISRLVKGMNEHDEP</sequence>
<gene>
    <name evidence="5" type="ORF">ATW55_07495</name>
</gene>
<dbReference type="RefSeq" id="WP_067712216.1">
    <property type="nucleotide sequence ID" value="NZ_LPVJ01000009.1"/>
</dbReference>
<dbReference type="InterPro" id="IPR036271">
    <property type="entry name" value="Tet_transcr_reg_TetR-rel_C_sf"/>
</dbReference>
<comment type="caution">
    <text evidence="5">The sequence shown here is derived from an EMBL/GenBank/DDBJ whole genome shotgun (WGS) entry which is preliminary data.</text>
</comment>
<dbReference type="Gene3D" id="1.10.357.10">
    <property type="entry name" value="Tetracycline Repressor, domain 2"/>
    <property type="match status" value="1"/>
</dbReference>
<dbReference type="SUPFAM" id="SSF46689">
    <property type="entry name" value="Homeodomain-like"/>
    <property type="match status" value="1"/>
</dbReference>
<accession>A0A124IW89</accession>
<dbReference type="PRINTS" id="PR00455">
    <property type="entry name" value="HTHTETR"/>
</dbReference>
<keyword evidence="6" id="KW-1185">Reference proteome</keyword>
<dbReference type="InterPro" id="IPR041490">
    <property type="entry name" value="KstR2_TetR_C"/>
</dbReference>
<dbReference type="InterPro" id="IPR050624">
    <property type="entry name" value="HTH-type_Tx_Regulator"/>
</dbReference>
<evidence type="ECO:0000259" key="4">
    <source>
        <dbReference type="PROSITE" id="PS50977"/>
    </source>
</evidence>
<dbReference type="PANTHER" id="PTHR43479:SF11">
    <property type="entry name" value="ACREF_ENVCD OPERON REPRESSOR-RELATED"/>
    <property type="match status" value="1"/>
</dbReference>
<dbReference type="InterPro" id="IPR009057">
    <property type="entry name" value="Homeodomain-like_sf"/>
</dbReference>
<dbReference type="Pfam" id="PF17932">
    <property type="entry name" value="TetR_C_24"/>
    <property type="match status" value="1"/>
</dbReference>
<feature type="domain" description="HTH tetR-type" evidence="4">
    <location>
        <begin position="23"/>
        <end position="83"/>
    </location>
</feature>
<dbReference type="AlphaFoldDB" id="A0A124IW89"/>
<feature type="region of interest" description="Disordered" evidence="3">
    <location>
        <begin position="1"/>
        <end position="25"/>
    </location>
</feature>
<dbReference type="GO" id="GO:0003677">
    <property type="term" value="F:DNA binding"/>
    <property type="evidence" value="ECO:0007669"/>
    <property type="project" value="UniProtKB-UniRule"/>
</dbReference>
<feature type="DNA-binding region" description="H-T-H motif" evidence="2">
    <location>
        <begin position="46"/>
        <end position="65"/>
    </location>
</feature>
<keyword evidence="1 2" id="KW-0238">DNA-binding</keyword>
<evidence type="ECO:0000256" key="1">
    <source>
        <dbReference type="ARBA" id="ARBA00023125"/>
    </source>
</evidence>
<protein>
    <recommendedName>
        <fullName evidence="4">HTH tetR-type domain-containing protein</fullName>
    </recommendedName>
</protein>
<dbReference type="SUPFAM" id="SSF48498">
    <property type="entry name" value="Tetracyclin repressor-like, C-terminal domain"/>
    <property type="match status" value="1"/>
</dbReference>
<dbReference type="PANTHER" id="PTHR43479">
    <property type="entry name" value="ACREF/ENVCD OPERON REPRESSOR-RELATED"/>
    <property type="match status" value="1"/>
</dbReference>
<dbReference type="EMBL" id="LPVJ01000009">
    <property type="protein sequence ID" value="KUO96664.1"/>
    <property type="molecule type" value="Genomic_DNA"/>
</dbReference>
<evidence type="ECO:0000313" key="5">
    <source>
        <dbReference type="EMBL" id="KUO96664.1"/>
    </source>
</evidence>
<proteinExistence type="predicted"/>
<name>A0A124IW89_9BACL</name>
<evidence type="ECO:0000256" key="2">
    <source>
        <dbReference type="PROSITE-ProRule" id="PRU00335"/>
    </source>
</evidence>
<dbReference type="InterPro" id="IPR001647">
    <property type="entry name" value="HTH_TetR"/>
</dbReference>
<dbReference type="Gene3D" id="1.10.10.60">
    <property type="entry name" value="Homeodomain-like"/>
    <property type="match status" value="1"/>
</dbReference>
<evidence type="ECO:0000313" key="6">
    <source>
        <dbReference type="Proteomes" id="UP000053557"/>
    </source>
</evidence>
<dbReference type="PROSITE" id="PS50977">
    <property type="entry name" value="HTH_TETR_2"/>
    <property type="match status" value="1"/>
</dbReference>
<organism evidence="5 6">
    <name type="scientific">Ferroacidibacillus organovorans</name>
    <dbReference type="NCBI Taxonomy" id="1765683"/>
    <lineage>
        <taxon>Bacteria</taxon>
        <taxon>Bacillati</taxon>
        <taxon>Bacillota</taxon>
        <taxon>Bacilli</taxon>
        <taxon>Bacillales</taxon>
        <taxon>Alicyclobacillaceae</taxon>
        <taxon>Ferroacidibacillus</taxon>
    </lineage>
</organism>